<dbReference type="GO" id="GO:0009307">
    <property type="term" value="P:DNA restriction-modification system"/>
    <property type="evidence" value="ECO:0007669"/>
    <property type="project" value="InterPro"/>
</dbReference>
<reference evidence="3" key="1">
    <citation type="submission" date="2024-07" db="EMBL/GenBank/DDBJ databases">
        <authorList>
            <person name="Li J."/>
            <person name="Wei H."/>
            <person name="Ma J."/>
        </authorList>
    </citation>
    <scope>NUCLEOTIDE SEQUENCE</scope>
    <source>
        <strain evidence="3">AMU7</strain>
    </source>
</reference>
<sequence length="705" mass="77614">MTTESLATKAHELAEQRALWRGQAASIPGLLGGKGVWVPLVLELVRQVGSERLIDLNAKPVLSFDAAEIEVRNGGASPKPDVASWREYYGFLRGLRLVKNGSLGLELTPKGLELVSDPTPHRLASIFAERIRLFTETLSEIAQEPLTIDDVDERIRRLYKTSWRSNGGTRSRMDWHDVLGLIEAVGNRRWQITTLGRTLLEDRLVVTPESFDYEHEPIVEIAEPPVEITALLAEFLTSTRTHESRSTYNIWVPSPPSSPNKVENLRTIINVALEKIGREELFSFISDAFSLRRSSVDSMLPFLRASGVLIEVGRGIYEATPAAKAWIESGDDLNFIRILHVNMRFVGEMIRAVKNDATRNEVYSEAAAYGLNTDKCRWIASFLLNTELIEEPRYGSLRSTPRGNALLAELPLAEVPALRGELSTPTHSGSQTTDGPPPALSTELARLSRDPQAAGHSPGRAFENAIRDVFLAMGFEARVISGSGDTDVLVKWRDPDGSPKTAIIEAKARSIGNVAHTDISDVALETHKNRHDANFVAVVGPAFSGETLKNMAYQREWVLLEAERLGHLAEASIALGLQPFEIGQVFLTPNGVTELDDGLAARRRELDIVKFVVVKLAEEEHETGEPLSARDISRDGRKTELAPSVEEIAVAIETVTQMQSDALRLVDTADDPKFATYVLGNVPAAARRLRALADALETRGTNSVE</sequence>
<dbReference type="RefSeq" id="WP_369746489.1">
    <property type="nucleotide sequence ID" value="NZ_CP165735.1"/>
</dbReference>
<evidence type="ECO:0000256" key="1">
    <source>
        <dbReference type="SAM" id="MobiDB-lite"/>
    </source>
</evidence>
<feature type="compositionally biased region" description="Polar residues" evidence="1">
    <location>
        <begin position="423"/>
        <end position="434"/>
    </location>
</feature>
<keyword evidence="3" id="KW-0540">Nuclease</keyword>
<dbReference type="Pfam" id="PF04471">
    <property type="entry name" value="Mrr_cat"/>
    <property type="match status" value="1"/>
</dbReference>
<feature type="region of interest" description="Disordered" evidence="1">
    <location>
        <begin position="421"/>
        <end position="442"/>
    </location>
</feature>
<keyword evidence="3" id="KW-0378">Hydrolase</keyword>
<dbReference type="EC" id="3.1.21.-" evidence="3"/>
<evidence type="ECO:0000259" key="2">
    <source>
        <dbReference type="Pfam" id="PF04471"/>
    </source>
</evidence>
<organism evidence="3">
    <name type="scientific">Paenarthrobacter sp. AMU7</name>
    <dbReference type="NCBI Taxonomy" id="3162492"/>
    <lineage>
        <taxon>Bacteria</taxon>
        <taxon>Bacillati</taxon>
        <taxon>Actinomycetota</taxon>
        <taxon>Actinomycetes</taxon>
        <taxon>Micrococcales</taxon>
        <taxon>Micrococcaceae</taxon>
        <taxon>Paenarthrobacter</taxon>
    </lineage>
</organism>
<dbReference type="GO" id="GO:0004519">
    <property type="term" value="F:endonuclease activity"/>
    <property type="evidence" value="ECO:0007669"/>
    <property type="project" value="UniProtKB-KW"/>
</dbReference>
<accession>A0AB39YVM0</accession>
<evidence type="ECO:0000313" key="3">
    <source>
        <dbReference type="EMBL" id="XDV73407.1"/>
    </source>
</evidence>
<dbReference type="InterPro" id="IPR007560">
    <property type="entry name" value="Restrct_endonuc_IV_Mrr"/>
</dbReference>
<dbReference type="EMBL" id="CP165735">
    <property type="protein sequence ID" value="XDV73407.1"/>
    <property type="molecule type" value="Genomic_DNA"/>
</dbReference>
<keyword evidence="3" id="KW-0255">Endonuclease</keyword>
<name>A0AB39YVM0_9MICC</name>
<proteinExistence type="predicted"/>
<gene>
    <name evidence="3" type="ORF">ABQM86_09725</name>
</gene>
<dbReference type="GO" id="GO:0016787">
    <property type="term" value="F:hydrolase activity"/>
    <property type="evidence" value="ECO:0007669"/>
    <property type="project" value="UniProtKB-KW"/>
</dbReference>
<feature type="domain" description="Restriction endonuclease type IV Mrr" evidence="2">
    <location>
        <begin position="459"/>
        <end position="565"/>
    </location>
</feature>
<dbReference type="GO" id="GO:0003677">
    <property type="term" value="F:DNA binding"/>
    <property type="evidence" value="ECO:0007669"/>
    <property type="project" value="InterPro"/>
</dbReference>
<protein>
    <submittedName>
        <fullName evidence="3">Restriction endonuclease</fullName>
        <ecNumber evidence="3">3.1.21.-</ecNumber>
    </submittedName>
</protein>
<dbReference type="AlphaFoldDB" id="A0AB39YVM0"/>